<protein>
    <submittedName>
        <fullName evidence="1">Uncharacterized protein</fullName>
    </submittedName>
</protein>
<name>A0A1H6UKQ7_9LACT</name>
<evidence type="ECO:0000313" key="2">
    <source>
        <dbReference type="Proteomes" id="UP000198564"/>
    </source>
</evidence>
<dbReference type="EMBL" id="FNYW01000034">
    <property type="protein sequence ID" value="SEI92891.1"/>
    <property type="molecule type" value="Genomic_DNA"/>
</dbReference>
<dbReference type="STRING" id="1130080.SAMN04488113_1349"/>
<organism evidence="1 2">
    <name type="scientific">Alkalibacterium gilvum</name>
    <dbReference type="NCBI Taxonomy" id="1130080"/>
    <lineage>
        <taxon>Bacteria</taxon>
        <taxon>Bacillati</taxon>
        <taxon>Bacillota</taxon>
        <taxon>Bacilli</taxon>
        <taxon>Lactobacillales</taxon>
        <taxon>Carnobacteriaceae</taxon>
        <taxon>Alkalibacterium</taxon>
    </lineage>
</organism>
<sequence>MTLYIVYHISEDRVLLTTSKGKKAMALVGDVALKDVSVEEQLRIIEIDGVTREKDCEETLKWKWYGEDNKVYEFYVDEEATPDITDVVLYRNNLFVPFASNSLIGTIDIRRIDAGKAFTGVETKHVAVVKDLEVTEVK</sequence>
<proteinExistence type="predicted"/>
<gene>
    <name evidence="1" type="ORF">SAMN04488113_1349</name>
</gene>
<dbReference type="AlphaFoldDB" id="A0A1H6UKQ7"/>
<evidence type="ECO:0000313" key="1">
    <source>
        <dbReference type="EMBL" id="SEI92891.1"/>
    </source>
</evidence>
<keyword evidence="2" id="KW-1185">Reference proteome</keyword>
<reference evidence="2" key="1">
    <citation type="submission" date="2016-10" db="EMBL/GenBank/DDBJ databases">
        <authorList>
            <person name="Varghese N."/>
            <person name="Submissions S."/>
        </authorList>
    </citation>
    <scope>NUCLEOTIDE SEQUENCE [LARGE SCALE GENOMIC DNA]</scope>
    <source>
        <strain evidence="2">DSM 25751</strain>
    </source>
</reference>
<accession>A0A1H6UKQ7</accession>
<dbReference type="Proteomes" id="UP000198564">
    <property type="component" value="Unassembled WGS sequence"/>
</dbReference>
<dbReference type="RefSeq" id="WP_091635851.1">
    <property type="nucleotide sequence ID" value="NZ_FNYW01000034.1"/>
</dbReference>